<dbReference type="SMART" id="SM00512">
    <property type="entry name" value="Skp1"/>
    <property type="match status" value="1"/>
</dbReference>
<accession>A0ABM0XTH7</accession>
<evidence type="ECO:0000259" key="5">
    <source>
        <dbReference type="Pfam" id="PF01466"/>
    </source>
</evidence>
<reference evidence="8" key="2">
    <citation type="submission" date="2025-08" db="UniProtKB">
        <authorList>
            <consortium name="RefSeq"/>
        </authorList>
    </citation>
    <scope>IDENTIFICATION</scope>
    <source>
        <tissue evidence="8">Leaf</tissue>
    </source>
</reference>
<keyword evidence="7" id="KW-1185">Reference proteome</keyword>
<dbReference type="GeneID" id="104768515"/>
<organism evidence="7 8">
    <name type="scientific">Camelina sativa</name>
    <name type="common">False flax</name>
    <name type="synonym">Myagrum sativum</name>
    <dbReference type="NCBI Taxonomy" id="90675"/>
    <lineage>
        <taxon>Eukaryota</taxon>
        <taxon>Viridiplantae</taxon>
        <taxon>Streptophyta</taxon>
        <taxon>Embryophyta</taxon>
        <taxon>Tracheophyta</taxon>
        <taxon>Spermatophyta</taxon>
        <taxon>Magnoliopsida</taxon>
        <taxon>eudicotyledons</taxon>
        <taxon>Gunneridae</taxon>
        <taxon>Pentapetalae</taxon>
        <taxon>rosids</taxon>
        <taxon>malvids</taxon>
        <taxon>Brassicales</taxon>
        <taxon>Brassicaceae</taxon>
        <taxon>Camelineae</taxon>
        <taxon>Camelina</taxon>
    </lineage>
</organism>
<gene>
    <name evidence="8" type="primary">LOC104768515</name>
</gene>
<evidence type="ECO:0000256" key="1">
    <source>
        <dbReference type="ARBA" id="ARBA00004906"/>
    </source>
</evidence>
<dbReference type="SUPFAM" id="SSF81382">
    <property type="entry name" value="Skp1 dimerisation domain-like"/>
    <property type="match status" value="1"/>
</dbReference>
<name>A0ABM0XTH7_CAMSA</name>
<evidence type="ECO:0000313" key="7">
    <source>
        <dbReference type="Proteomes" id="UP000694864"/>
    </source>
</evidence>
<keyword evidence="3 4" id="KW-0833">Ubl conjugation pathway</keyword>
<feature type="domain" description="SKP1 component POZ" evidence="6">
    <location>
        <begin position="35"/>
        <end position="94"/>
    </location>
</feature>
<dbReference type="Pfam" id="PF01466">
    <property type="entry name" value="Skp1"/>
    <property type="match status" value="1"/>
</dbReference>
<dbReference type="CDD" id="cd18322">
    <property type="entry name" value="BTB_POZ_SKP1"/>
    <property type="match status" value="1"/>
</dbReference>
<protein>
    <recommendedName>
        <fullName evidence="4">SKP1-like protein</fullName>
    </recommendedName>
</protein>
<dbReference type="PANTHER" id="PTHR11165">
    <property type="entry name" value="SKP1"/>
    <property type="match status" value="1"/>
</dbReference>
<feature type="domain" description="SKP1 component dimerisation" evidence="5">
    <location>
        <begin position="143"/>
        <end position="188"/>
    </location>
</feature>
<evidence type="ECO:0000256" key="4">
    <source>
        <dbReference type="PIRNR" id="PIRNR028729"/>
    </source>
</evidence>
<comment type="subunit">
    <text evidence="4">Part of a SCF (SKP1-cullin-F-box) protein ligase complex.</text>
</comment>
<dbReference type="InterPro" id="IPR016073">
    <property type="entry name" value="Skp1_comp_POZ"/>
</dbReference>
<comment type="similarity">
    <text evidence="2 4">Belongs to the SKP1 family.</text>
</comment>
<dbReference type="Gene3D" id="3.30.710.10">
    <property type="entry name" value="Potassium Channel Kv1.1, Chain A"/>
    <property type="match status" value="1"/>
</dbReference>
<dbReference type="Pfam" id="PF03931">
    <property type="entry name" value="Skp1_POZ"/>
    <property type="match status" value="1"/>
</dbReference>
<dbReference type="Proteomes" id="UP000694864">
    <property type="component" value="Chromosome 3"/>
</dbReference>
<comment type="pathway">
    <text evidence="1 4">Protein modification; protein ubiquitination.</text>
</comment>
<dbReference type="InterPro" id="IPR016072">
    <property type="entry name" value="Skp1_comp_dimer"/>
</dbReference>
<sequence length="195" mass="21999">MESSSKSVLVWKKRSAGESSSEIEEAVASLTMSSNKITLISSDGVSFEIDEAVARQFLIVAHMIEDDCADKAIPVDNVTGDILALVIEYGEKHVEEAGVKLDEEEEEEAKKKLDEWDAEFVEKIDLETVFRLILAANFLNYEGLLGFASQTVADYIKDKSPEEVREIFHIENDFTPEEEAEIRKENAWTFNEDDK</sequence>
<comment type="function">
    <text evidence="4">Involved in ubiquitination and subsequent proteasomal degradation of target proteins. Together with CUL1, RBX1 and a F-box protein, it forms a SCF E3 ubiquitin ligase complex. The functional specificity of this complex depends on the type of F-box protein. In the SCF complex, it serves as an adapter that links the F-box protein to CUL1.</text>
</comment>
<dbReference type="SUPFAM" id="SSF54695">
    <property type="entry name" value="POZ domain"/>
    <property type="match status" value="1"/>
</dbReference>
<proteinExistence type="inferred from homology"/>
<reference evidence="7" key="1">
    <citation type="journal article" date="2014" name="Nat. Commun.">
        <title>The emerging biofuel crop Camelina sativa retains a highly undifferentiated hexaploid genome structure.</title>
        <authorList>
            <person name="Kagale S."/>
            <person name="Koh C."/>
            <person name="Nixon J."/>
            <person name="Bollina V."/>
            <person name="Clarke W.E."/>
            <person name="Tuteja R."/>
            <person name="Spillane C."/>
            <person name="Robinson S.J."/>
            <person name="Links M.G."/>
            <person name="Clarke C."/>
            <person name="Higgins E.E."/>
            <person name="Huebert T."/>
            <person name="Sharpe A.G."/>
            <person name="Parkin I.A."/>
        </authorList>
    </citation>
    <scope>NUCLEOTIDE SEQUENCE [LARGE SCALE GENOMIC DNA]</scope>
    <source>
        <strain evidence="7">cv. DH55</strain>
    </source>
</reference>
<dbReference type="RefSeq" id="XP_010490823.1">
    <property type="nucleotide sequence ID" value="XM_010492521.2"/>
</dbReference>
<evidence type="ECO:0000259" key="6">
    <source>
        <dbReference type="Pfam" id="PF03931"/>
    </source>
</evidence>
<dbReference type="PIRSF" id="PIRSF028729">
    <property type="entry name" value="E3_ubiquit_lig_SCF_Skp"/>
    <property type="match status" value="1"/>
</dbReference>
<evidence type="ECO:0000313" key="8">
    <source>
        <dbReference type="RefSeq" id="XP_010490823.1"/>
    </source>
</evidence>
<evidence type="ECO:0000256" key="2">
    <source>
        <dbReference type="ARBA" id="ARBA00009993"/>
    </source>
</evidence>
<dbReference type="InterPro" id="IPR036296">
    <property type="entry name" value="SKP1-like_dim_sf"/>
</dbReference>
<dbReference type="InterPro" id="IPR001232">
    <property type="entry name" value="SKP1-like"/>
</dbReference>
<dbReference type="InterPro" id="IPR011333">
    <property type="entry name" value="SKP1/BTB/POZ_sf"/>
</dbReference>
<evidence type="ECO:0000256" key="3">
    <source>
        <dbReference type="ARBA" id="ARBA00022786"/>
    </source>
</evidence>
<dbReference type="InterPro" id="IPR016897">
    <property type="entry name" value="SKP1"/>
</dbReference>